<dbReference type="SMART" id="SM00388">
    <property type="entry name" value="HisKA"/>
    <property type="match status" value="1"/>
</dbReference>
<dbReference type="EMBL" id="JAGIZB010000046">
    <property type="protein sequence ID" value="MBP0447628.1"/>
    <property type="molecule type" value="Genomic_DNA"/>
</dbReference>
<dbReference type="Gene3D" id="3.30.450.20">
    <property type="entry name" value="PAS domain"/>
    <property type="match status" value="1"/>
</dbReference>
<dbReference type="PANTHER" id="PTHR43047">
    <property type="entry name" value="TWO-COMPONENT HISTIDINE PROTEIN KINASE"/>
    <property type="match status" value="1"/>
</dbReference>
<dbReference type="SUPFAM" id="SSF47384">
    <property type="entry name" value="Homodimeric domain of signal transducing histidine kinase"/>
    <property type="match status" value="1"/>
</dbReference>
<proteinExistence type="predicted"/>
<evidence type="ECO:0000313" key="7">
    <source>
        <dbReference type="Proteomes" id="UP000681594"/>
    </source>
</evidence>
<keyword evidence="4 6" id="KW-0418">Kinase</keyword>
<dbReference type="Proteomes" id="UP000681594">
    <property type="component" value="Unassembled WGS sequence"/>
</dbReference>
<evidence type="ECO:0000256" key="3">
    <source>
        <dbReference type="ARBA" id="ARBA00022679"/>
    </source>
</evidence>
<dbReference type="InterPro" id="IPR000014">
    <property type="entry name" value="PAS"/>
</dbReference>
<evidence type="ECO:0000259" key="5">
    <source>
        <dbReference type="PROSITE" id="PS50112"/>
    </source>
</evidence>
<keyword evidence="3" id="KW-0808">Transferase</keyword>
<dbReference type="RefSeq" id="WP_209381895.1">
    <property type="nucleotide sequence ID" value="NZ_JAGIZB010000046.1"/>
</dbReference>
<evidence type="ECO:0000256" key="2">
    <source>
        <dbReference type="ARBA" id="ARBA00012438"/>
    </source>
</evidence>
<dbReference type="SUPFAM" id="SSF55874">
    <property type="entry name" value="ATPase domain of HSP90 chaperone/DNA topoisomerase II/histidine kinase"/>
    <property type="match status" value="1"/>
</dbReference>
<comment type="catalytic activity">
    <reaction evidence="1">
        <text>ATP + protein L-histidine = ADP + protein N-phospho-L-histidine.</text>
        <dbReference type="EC" id="2.7.13.3"/>
    </reaction>
</comment>
<dbReference type="Pfam" id="PF00512">
    <property type="entry name" value="HisKA"/>
    <property type="match status" value="1"/>
</dbReference>
<sequence>MHEARLPDCRTNDDFSRLNGETAEDLYEEAPFGYLSTAAIDGPVLQLNRTLCRWTGYRSDEIVGIRRFIDFLSPAGRIVHATRHVPLLQTAGAADGIALELLRADGSRFPVLMNSVVRRAPDGRPLLTRTALFDATAYRRYETQLIEARARAEQSEVQARRALGVAQAADQAKARFLAAMNHEFRTPISIITGFSELLVEAAGEGRAVPASAWARDISDAAAHLLELLEDATRYARLDELGPRLQLSHTNLQRSARAALLRASAALRRAQVAAKVEEGEEVIAFLDKELSAEALACCLREFGRRAGPGAELWLRCLDQPARIELRSSTAINPEEVLASISVSLDAPALLNRGLEGAGLGMIVAHRIAALHGGELRIGADHEGATTLTVSFGSG</sequence>
<feature type="domain" description="PAS" evidence="5">
    <location>
        <begin position="41"/>
        <end position="74"/>
    </location>
</feature>
<organism evidence="6 7">
    <name type="scientific">Pararoseomonas baculiformis</name>
    <dbReference type="NCBI Taxonomy" id="2820812"/>
    <lineage>
        <taxon>Bacteria</taxon>
        <taxon>Pseudomonadati</taxon>
        <taxon>Pseudomonadota</taxon>
        <taxon>Alphaproteobacteria</taxon>
        <taxon>Acetobacterales</taxon>
        <taxon>Acetobacteraceae</taxon>
        <taxon>Pararoseomonas</taxon>
    </lineage>
</organism>
<protein>
    <recommendedName>
        <fullName evidence="2">histidine kinase</fullName>
        <ecNumber evidence="2">2.7.13.3</ecNumber>
    </recommendedName>
</protein>
<dbReference type="InterPro" id="IPR003661">
    <property type="entry name" value="HisK_dim/P_dom"/>
</dbReference>
<evidence type="ECO:0000256" key="1">
    <source>
        <dbReference type="ARBA" id="ARBA00000085"/>
    </source>
</evidence>
<comment type="caution">
    <text evidence="6">The sequence shown here is derived from an EMBL/GenBank/DDBJ whole genome shotgun (WGS) entry which is preliminary data.</text>
</comment>
<dbReference type="CDD" id="cd00082">
    <property type="entry name" value="HisKA"/>
    <property type="match status" value="1"/>
</dbReference>
<keyword evidence="7" id="KW-1185">Reference proteome</keyword>
<reference evidence="6 7" key="1">
    <citation type="submission" date="2021-03" db="EMBL/GenBank/DDBJ databases">
        <authorList>
            <person name="So Y."/>
        </authorList>
    </citation>
    <scope>NUCLEOTIDE SEQUENCE [LARGE SCALE GENOMIC DNA]</scope>
    <source>
        <strain evidence="6 7">SSH11</strain>
    </source>
</reference>
<dbReference type="Pfam" id="PF13426">
    <property type="entry name" value="PAS_9"/>
    <property type="match status" value="1"/>
</dbReference>
<name>A0ABS4AKQ5_9PROT</name>
<gene>
    <name evidence="6" type="ORF">J8J14_22985</name>
</gene>
<evidence type="ECO:0000313" key="6">
    <source>
        <dbReference type="EMBL" id="MBP0447628.1"/>
    </source>
</evidence>
<dbReference type="SUPFAM" id="SSF55785">
    <property type="entry name" value="PYP-like sensor domain (PAS domain)"/>
    <property type="match status" value="1"/>
</dbReference>
<dbReference type="PROSITE" id="PS50112">
    <property type="entry name" value="PAS"/>
    <property type="match status" value="1"/>
</dbReference>
<evidence type="ECO:0000256" key="4">
    <source>
        <dbReference type="ARBA" id="ARBA00022777"/>
    </source>
</evidence>
<dbReference type="InterPro" id="IPR036097">
    <property type="entry name" value="HisK_dim/P_sf"/>
</dbReference>
<dbReference type="EC" id="2.7.13.3" evidence="2"/>
<dbReference type="GO" id="GO:0016301">
    <property type="term" value="F:kinase activity"/>
    <property type="evidence" value="ECO:0007669"/>
    <property type="project" value="UniProtKB-KW"/>
</dbReference>
<accession>A0ABS4AKQ5</accession>
<dbReference type="Gene3D" id="1.10.287.130">
    <property type="match status" value="1"/>
</dbReference>
<dbReference type="InterPro" id="IPR036890">
    <property type="entry name" value="HATPase_C_sf"/>
</dbReference>
<dbReference type="NCBIfam" id="TIGR00229">
    <property type="entry name" value="sensory_box"/>
    <property type="match status" value="1"/>
</dbReference>
<dbReference type="InterPro" id="IPR035965">
    <property type="entry name" value="PAS-like_dom_sf"/>
</dbReference>